<dbReference type="EMBL" id="MJEQ01037187">
    <property type="protein sequence ID" value="OIT03385.1"/>
    <property type="molecule type" value="Genomic_DNA"/>
</dbReference>
<sequence length="322" mass="34931">MGYATVGGFYYQDPKTKNFVYMDIDAQLFNIVCNLENGDKIHLYIQHIVLDPELVDNVAPTGLIGGPKIGVTEVNGASGEINIEDVSVENEVREDVAAETEVREDVAAETEVREDVAAETEVREDVVADLNGVEREEVVEGEVTDLDGAISNLESSSDSDFDVVPEEDDSDTDEELIVVRNEKRTKLKARRRKILIVHVEVPLGEGKIDRGTRRRGVESAPPSDGQKRSRNVGFGCYTNLTIGMTIINPGSSGERVVSYGTKVVKDISAVNINLGFKPAGLKFKDRNAITTSQLQQLSANRRNQIGSSATTSSVASPAPPAP</sequence>
<organism evidence="2 3">
    <name type="scientific">Nicotiana attenuata</name>
    <name type="common">Coyote tobacco</name>
    <dbReference type="NCBI Taxonomy" id="49451"/>
    <lineage>
        <taxon>Eukaryota</taxon>
        <taxon>Viridiplantae</taxon>
        <taxon>Streptophyta</taxon>
        <taxon>Embryophyta</taxon>
        <taxon>Tracheophyta</taxon>
        <taxon>Spermatophyta</taxon>
        <taxon>Magnoliopsida</taxon>
        <taxon>eudicotyledons</taxon>
        <taxon>Gunneridae</taxon>
        <taxon>Pentapetalae</taxon>
        <taxon>asterids</taxon>
        <taxon>lamiids</taxon>
        <taxon>Solanales</taxon>
        <taxon>Solanaceae</taxon>
        <taxon>Nicotianoideae</taxon>
        <taxon>Nicotianeae</taxon>
        <taxon>Nicotiana</taxon>
    </lineage>
</organism>
<dbReference type="Proteomes" id="UP000187609">
    <property type="component" value="Unassembled WGS sequence"/>
</dbReference>
<feature type="region of interest" description="Disordered" evidence="1">
    <location>
        <begin position="298"/>
        <end position="322"/>
    </location>
</feature>
<proteinExistence type="predicted"/>
<feature type="region of interest" description="Disordered" evidence="1">
    <location>
        <begin position="209"/>
        <end position="231"/>
    </location>
</feature>
<reference evidence="2" key="1">
    <citation type="submission" date="2016-11" db="EMBL/GenBank/DDBJ databases">
        <title>The genome of Nicotiana attenuata.</title>
        <authorList>
            <person name="Xu S."/>
            <person name="Brockmoeller T."/>
            <person name="Gaquerel E."/>
            <person name="Navarro A."/>
            <person name="Kuhl H."/>
            <person name="Gase K."/>
            <person name="Ling Z."/>
            <person name="Zhou W."/>
            <person name="Kreitzer C."/>
            <person name="Stanke M."/>
            <person name="Tang H."/>
            <person name="Lyons E."/>
            <person name="Pandey P."/>
            <person name="Pandey S.P."/>
            <person name="Timmermann B."/>
            <person name="Baldwin I.T."/>
        </authorList>
    </citation>
    <scope>NUCLEOTIDE SEQUENCE [LARGE SCALE GENOMIC DNA]</scope>
    <source>
        <strain evidence="2">UT</strain>
    </source>
</reference>
<evidence type="ECO:0000313" key="3">
    <source>
        <dbReference type="Proteomes" id="UP000187609"/>
    </source>
</evidence>
<dbReference type="Gramene" id="OIT03385">
    <property type="protein sequence ID" value="OIT03385"/>
    <property type="gene ID" value="A4A49_00668"/>
</dbReference>
<feature type="compositionally biased region" description="Acidic residues" evidence="1">
    <location>
        <begin position="157"/>
        <end position="170"/>
    </location>
</feature>
<evidence type="ECO:0000256" key="1">
    <source>
        <dbReference type="SAM" id="MobiDB-lite"/>
    </source>
</evidence>
<accession>A0A1J6J865</accession>
<feature type="region of interest" description="Disordered" evidence="1">
    <location>
        <begin position="150"/>
        <end position="170"/>
    </location>
</feature>
<feature type="compositionally biased region" description="Low complexity" evidence="1">
    <location>
        <begin position="307"/>
        <end position="316"/>
    </location>
</feature>
<dbReference type="SMR" id="A0A1J6J865"/>
<dbReference type="AlphaFoldDB" id="A0A1J6J865"/>
<comment type="caution">
    <text evidence="2">The sequence shown here is derived from an EMBL/GenBank/DDBJ whole genome shotgun (WGS) entry which is preliminary data.</text>
</comment>
<gene>
    <name evidence="2" type="ORF">A4A49_00668</name>
</gene>
<name>A0A1J6J865_NICAT</name>
<dbReference type="STRING" id="49451.A0A1J6J865"/>
<evidence type="ECO:0000313" key="2">
    <source>
        <dbReference type="EMBL" id="OIT03385.1"/>
    </source>
</evidence>
<protein>
    <submittedName>
        <fullName evidence="2">Uncharacterized protein</fullName>
    </submittedName>
</protein>
<keyword evidence="3" id="KW-1185">Reference proteome</keyword>